<dbReference type="EMBL" id="PGOL01000465">
    <property type="protein sequence ID" value="PKI70261.1"/>
    <property type="molecule type" value="Genomic_DNA"/>
</dbReference>
<gene>
    <name evidence="1" type="ORF">CRG98_009338</name>
</gene>
<comment type="caution">
    <text evidence="1">The sequence shown here is derived from an EMBL/GenBank/DDBJ whole genome shotgun (WGS) entry which is preliminary data.</text>
</comment>
<accession>A0A2I0KP41</accession>
<reference evidence="1 2" key="1">
    <citation type="submission" date="2017-11" db="EMBL/GenBank/DDBJ databases">
        <title>De-novo sequencing of pomegranate (Punica granatum L.) genome.</title>
        <authorList>
            <person name="Akparov Z."/>
            <person name="Amiraslanov A."/>
            <person name="Hajiyeva S."/>
            <person name="Abbasov M."/>
            <person name="Kaur K."/>
            <person name="Hamwieh A."/>
            <person name="Solovyev V."/>
            <person name="Salamov A."/>
            <person name="Braich B."/>
            <person name="Kosarev P."/>
            <person name="Mahmoud A."/>
            <person name="Hajiyev E."/>
            <person name="Babayeva S."/>
            <person name="Izzatullayeva V."/>
            <person name="Mammadov A."/>
            <person name="Mammadov A."/>
            <person name="Sharifova S."/>
            <person name="Ojaghi J."/>
            <person name="Eynullazada K."/>
            <person name="Bayramov B."/>
            <person name="Abdulazimova A."/>
            <person name="Shahmuradov I."/>
        </authorList>
    </citation>
    <scope>NUCLEOTIDE SEQUENCE [LARGE SCALE GENOMIC DNA]</scope>
    <source>
        <strain evidence="2">cv. AG2017</strain>
        <tissue evidence="1">Leaf</tissue>
    </source>
</reference>
<proteinExistence type="predicted"/>
<dbReference type="Proteomes" id="UP000233551">
    <property type="component" value="Unassembled WGS sequence"/>
</dbReference>
<protein>
    <submittedName>
        <fullName evidence="1">Uncharacterized protein</fullName>
    </submittedName>
</protein>
<evidence type="ECO:0000313" key="1">
    <source>
        <dbReference type="EMBL" id="PKI70261.1"/>
    </source>
</evidence>
<organism evidence="1 2">
    <name type="scientific">Punica granatum</name>
    <name type="common">Pomegranate</name>
    <dbReference type="NCBI Taxonomy" id="22663"/>
    <lineage>
        <taxon>Eukaryota</taxon>
        <taxon>Viridiplantae</taxon>
        <taxon>Streptophyta</taxon>
        <taxon>Embryophyta</taxon>
        <taxon>Tracheophyta</taxon>
        <taxon>Spermatophyta</taxon>
        <taxon>Magnoliopsida</taxon>
        <taxon>eudicotyledons</taxon>
        <taxon>Gunneridae</taxon>
        <taxon>Pentapetalae</taxon>
        <taxon>rosids</taxon>
        <taxon>malvids</taxon>
        <taxon>Myrtales</taxon>
        <taxon>Lythraceae</taxon>
        <taxon>Punica</taxon>
    </lineage>
</organism>
<name>A0A2I0KP41_PUNGR</name>
<evidence type="ECO:0000313" key="2">
    <source>
        <dbReference type="Proteomes" id="UP000233551"/>
    </source>
</evidence>
<sequence>MNCSKLQCKGVGRQTGLVGAVQAHRGACIGTYRRCADGACMWYAVTCLDMPVVDRPSAHSSSCRGGKVKTAGGLPAVVGTTRLSCGVGGWDGLGLWSQCILLWRSEDRRWSTHEGWHD</sequence>
<dbReference type="AlphaFoldDB" id="A0A2I0KP41"/>
<keyword evidence="2" id="KW-1185">Reference proteome</keyword>